<protein>
    <recommendedName>
        <fullName evidence="3">Peptidase S1 domain-containing protein</fullName>
    </recommendedName>
</protein>
<dbReference type="OrthoDB" id="3507155at2"/>
<gene>
    <name evidence="4" type="ORF">CP982_05800</name>
</gene>
<evidence type="ECO:0000313" key="5">
    <source>
        <dbReference type="Proteomes" id="UP000326505"/>
    </source>
</evidence>
<dbReference type="InterPro" id="IPR028994">
    <property type="entry name" value="Integrin_alpha_N"/>
</dbReference>
<accession>A0A5P2WZS8</accession>
<dbReference type="InterPro" id="IPR043504">
    <property type="entry name" value="Peptidase_S1_PA_chymotrypsin"/>
</dbReference>
<dbReference type="AlphaFoldDB" id="A0A5P2WZS8"/>
<dbReference type="Gene3D" id="2.40.10.10">
    <property type="entry name" value="Trypsin-like serine proteases"/>
    <property type="match status" value="2"/>
</dbReference>
<sequence>MFLHVLPPPRNRRGAVRISRWSRSVAAGTGGVVIAALATTASAQESIAGPGGPRPGPDATPGGVSASAPPRSGASWTAEDAEDFWTAGRMESATPPPAAEAPAPGSAQPGATAKTKTRTQTTATAPRARAAAATPSATSYKGAKTIGVLYYVDSGMTAHSCTASVVHSPKGNLILTAGHCGPGKKHAFVPQYRTGKPAAQQPYGIWAVDRFFKDPRHTDTGPGSNLDFGFATLKPDKNGRPVERLTGANTLTRTPNYRVPVTVIGYPKAKYDPRDRAIKCRTTTSRLPGYKQLRMKCAGFHGGTSGSPWLMNFDERTQRGQVVGNLGGAGGGGSSSDVSYAPFYDDQVFKLYDDAVADVAKVERSPLPYALGTGETWQHAKQLASGDYTGDGKADLLAVWAGGEVTLHTGDGDGGFSAQRRLKAPNGTWKHAAAITGGDFAGTGRSDLIVRWSDGEVTLYPDVSAAGFGREVRLAKAKSTWKHATQITAGRFSGNKRADDLVVRWSDGELTLYREAGDGFKKETRLQKPNATWKRAALLVGGDFAGSDRGDVLVRWSDGKLTLHQDVGTGGLGRKTQLRGASALWKHAKVATAGGHTAGGRPDDIVVRWSGGEVSLYADTTTRLGTERNLVPPRTT</sequence>
<dbReference type="InterPro" id="IPR009003">
    <property type="entry name" value="Peptidase_S1_PA"/>
</dbReference>
<dbReference type="Pfam" id="PF13517">
    <property type="entry name" value="FG-GAP_3"/>
    <property type="match status" value="1"/>
</dbReference>
<dbReference type="GO" id="GO:0004252">
    <property type="term" value="F:serine-type endopeptidase activity"/>
    <property type="evidence" value="ECO:0007669"/>
    <property type="project" value="InterPro"/>
</dbReference>
<feature type="region of interest" description="Disordered" evidence="2">
    <location>
        <begin position="45"/>
        <end position="137"/>
    </location>
</feature>
<dbReference type="KEGG" id="sspb:CP982_05800"/>
<feature type="compositionally biased region" description="Low complexity" evidence="2">
    <location>
        <begin position="100"/>
        <end position="137"/>
    </location>
</feature>
<keyword evidence="1" id="KW-0732">Signal</keyword>
<evidence type="ECO:0000313" key="4">
    <source>
        <dbReference type="EMBL" id="QEV58283.1"/>
    </source>
</evidence>
<dbReference type="Gene3D" id="2.40.128.340">
    <property type="match status" value="1"/>
</dbReference>
<organism evidence="4 5">
    <name type="scientific">Streptomyces spectabilis</name>
    <dbReference type="NCBI Taxonomy" id="68270"/>
    <lineage>
        <taxon>Bacteria</taxon>
        <taxon>Bacillati</taxon>
        <taxon>Actinomycetota</taxon>
        <taxon>Actinomycetes</taxon>
        <taxon>Kitasatosporales</taxon>
        <taxon>Streptomycetaceae</taxon>
        <taxon>Streptomyces</taxon>
    </lineage>
</organism>
<evidence type="ECO:0000256" key="2">
    <source>
        <dbReference type="SAM" id="MobiDB-lite"/>
    </source>
</evidence>
<feature type="domain" description="Peptidase S1" evidence="3">
    <location>
        <begin position="152"/>
        <end position="314"/>
    </location>
</feature>
<dbReference type="PANTHER" id="PTHR44103:SF1">
    <property type="entry name" value="PROPROTEIN CONVERTASE P"/>
    <property type="match status" value="1"/>
</dbReference>
<dbReference type="EMBL" id="CP023690">
    <property type="protein sequence ID" value="QEV58283.1"/>
    <property type="molecule type" value="Genomic_DNA"/>
</dbReference>
<reference evidence="4 5" key="1">
    <citation type="submission" date="2017-09" db="EMBL/GenBank/DDBJ databases">
        <authorList>
            <person name="Lee N."/>
            <person name="Cho B.-K."/>
        </authorList>
    </citation>
    <scope>NUCLEOTIDE SEQUENCE [LARGE SCALE GENOMIC DNA]</scope>
    <source>
        <strain evidence="4 5">ATCC 27465</strain>
    </source>
</reference>
<dbReference type="InterPro" id="IPR001254">
    <property type="entry name" value="Trypsin_dom"/>
</dbReference>
<dbReference type="Pfam" id="PF00089">
    <property type="entry name" value="Trypsin"/>
    <property type="match status" value="1"/>
</dbReference>
<dbReference type="PANTHER" id="PTHR44103">
    <property type="entry name" value="PROPROTEIN CONVERTASE P"/>
    <property type="match status" value="1"/>
</dbReference>
<dbReference type="SUPFAM" id="SSF69318">
    <property type="entry name" value="Integrin alpha N-terminal domain"/>
    <property type="match status" value="1"/>
</dbReference>
<name>A0A5P2WZS8_STRST</name>
<evidence type="ECO:0000259" key="3">
    <source>
        <dbReference type="Pfam" id="PF00089"/>
    </source>
</evidence>
<dbReference type="SUPFAM" id="SSF50494">
    <property type="entry name" value="Trypsin-like serine proteases"/>
    <property type="match status" value="1"/>
</dbReference>
<evidence type="ECO:0000256" key="1">
    <source>
        <dbReference type="ARBA" id="ARBA00022729"/>
    </source>
</evidence>
<proteinExistence type="predicted"/>
<dbReference type="InterPro" id="IPR013517">
    <property type="entry name" value="FG-GAP"/>
</dbReference>
<dbReference type="GO" id="GO:0006508">
    <property type="term" value="P:proteolysis"/>
    <property type="evidence" value="ECO:0007669"/>
    <property type="project" value="InterPro"/>
</dbReference>
<dbReference type="Proteomes" id="UP000326505">
    <property type="component" value="Chromosome"/>
</dbReference>